<evidence type="ECO:0000313" key="1">
    <source>
        <dbReference type="EMBL" id="VVD29254.1"/>
    </source>
</evidence>
<accession>A0A5Q4ZHD3</accession>
<name>A0A5Q4ZHD3_9BURK</name>
<dbReference type="AlphaFoldDB" id="A0A5Q4ZHD3"/>
<gene>
    <name evidence="1" type="ORF">PDMSB3_2798</name>
</gene>
<dbReference type="EMBL" id="LR699553">
    <property type="protein sequence ID" value="VVD29254.1"/>
    <property type="molecule type" value="Genomic_DNA"/>
</dbReference>
<reference evidence="1 2" key="1">
    <citation type="submission" date="2019-08" db="EMBL/GenBank/DDBJ databases">
        <authorList>
            <person name="Herpell B J."/>
        </authorList>
    </citation>
    <scope>NUCLEOTIDE SEQUENCE [LARGE SCALE GENOMIC DNA]</scope>
    <source>
        <strain evidence="2">Msb3</strain>
    </source>
</reference>
<evidence type="ECO:0000313" key="2">
    <source>
        <dbReference type="Proteomes" id="UP000325811"/>
    </source>
</evidence>
<protein>
    <submittedName>
        <fullName evidence="1">Uncharacterized protein</fullName>
    </submittedName>
</protein>
<dbReference type="Proteomes" id="UP000325811">
    <property type="component" value="Chromosome I"/>
</dbReference>
<dbReference type="KEGG" id="pdio:PDMSB3_2798"/>
<proteinExistence type="predicted"/>
<organism evidence="1 2">
    <name type="scientific">Paraburkholderia dioscoreae</name>
    <dbReference type="NCBI Taxonomy" id="2604047"/>
    <lineage>
        <taxon>Bacteria</taxon>
        <taxon>Pseudomonadati</taxon>
        <taxon>Pseudomonadota</taxon>
        <taxon>Betaproteobacteria</taxon>
        <taxon>Burkholderiales</taxon>
        <taxon>Burkholderiaceae</taxon>
        <taxon>Paraburkholderia</taxon>
    </lineage>
</organism>
<keyword evidence="2" id="KW-1185">Reference proteome</keyword>
<sequence>MTRDDVIKQIGNLRWTQLQSYLIASGWADYGALGPFASIWHHADQSDAQVLLPTSEEAEDFLPRLADAVMAIAEFEGRTTEDIVIAASDRFGDVISIRVVHEDVEGGTIPAIDGVALNEKALELLIAAAMSYLTKRQYHQRPTAVTNAFLDTLRLGQTTKGSYVVNLFALMPEPPIDQPTLQDVPMTNNVISNLSSGLKALSHAVSLKSKKKDEHKALDEAVAAGASANMCDALVGISGRDKSRAVEISITPLRPGKDRPKPVKFSFAKEKVERLEKASAYYRRTYTAKNKTVQGYIKRLDRAHGEKHGTILVAAVVENSEKMVEIDLGPRDYKRAISAHGSDTEVRCSGDVLIKPRSATLLNPSGFRVLNSGDGLFTQEEEPKPKKAKR</sequence>
<dbReference type="RefSeq" id="WP_165186538.1">
    <property type="nucleotide sequence ID" value="NZ_LR699553.1"/>
</dbReference>